<sequence>MCSHYQTLKDAELLLKKFGVTRPGILGRYDMWPRYQGIFVRRPPEHDAGDEAVPSIEAVTGRWGMISGSTRTDALAGAEKLSTFNARDDRVANAFTFRNAWRRAQHCVIPADAIFQPDWRSGKAVATRFTRADGAPLGIAGLWDRYRDAAGQWHKSFTMLSGFATLPRPCSTLNPPDSAWNVSTMSCVFCRIVSIDDVFRAVASALLAMSCSICTTRACSDFMKASDRCSSAMEFPLKRHHPVPYRRKKTRLGG</sequence>
<evidence type="ECO:0000256" key="1">
    <source>
        <dbReference type="ARBA" id="ARBA00008136"/>
    </source>
</evidence>
<dbReference type="SUPFAM" id="SSF143081">
    <property type="entry name" value="BB1717-like"/>
    <property type="match status" value="1"/>
</dbReference>
<gene>
    <name evidence="9" type="ORF">LMG3415_01867</name>
</gene>
<dbReference type="RefSeq" id="WP_233461956.1">
    <property type="nucleotide sequence ID" value="NZ_CADIKR010000002.1"/>
</dbReference>
<protein>
    <recommendedName>
        <fullName evidence="8">Abasic site processing protein</fullName>
        <ecNumber evidence="8">3.4.-.-</ecNumber>
    </recommendedName>
</protein>
<dbReference type="EC" id="3.4.-.-" evidence="8"/>
<proteinExistence type="inferred from homology"/>
<evidence type="ECO:0000256" key="8">
    <source>
        <dbReference type="RuleBase" id="RU364100"/>
    </source>
</evidence>
<name>A0ABM8LBC4_9BURK</name>
<organism evidence="9 10">
    <name type="scientific">Achromobacter mucicolens</name>
    <dbReference type="NCBI Taxonomy" id="1389922"/>
    <lineage>
        <taxon>Bacteria</taxon>
        <taxon>Pseudomonadati</taxon>
        <taxon>Pseudomonadota</taxon>
        <taxon>Betaproteobacteria</taxon>
        <taxon>Burkholderiales</taxon>
        <taxon>Alcaligenaceae</taxon>
        <taxon>Achromobacter</taxon>
    </lineage>
</organism>
<accession>A0ABM8LBC4</accession>
<comment type="similarity">
    <text evidence="1 8">Belongs to the SOS response-associated peptidase family.</text>
</comment>
<dbReference type="Pfam" id="PF02586">
    <property type="entry name" value="SRAP"/>
    <property type="match status" value="1"/>
</dbReference>
<dbReference type="Proteomes" id="UP000507140">
    <property type="component" value="Unassembled WGS sequence"/>
</dbReference>
<keyword evidence="6" id="KW-0238">DNA-binding</keyword>
<keyword evidence="10" id="KW-1185">Reference proteome</keyword>
<dbReference type="InterPro" id="IPR003738">
    <property type="entry name" value="SRAP"/>
</dbReference>
<keyword evidence="3" id="KW-0227">DNA damage</keyword>
<dbReference type="Gene3D" id="3.90.1680.10">
    <property type="entry name" value="SOS response associated peptidase-like"/>
    <property type="match status" value="1"/>
</dbReference>
<reference evidence="9 10" key="1">
    <citation type="submission" date="2020-04" db="EMBL/GenBank/DDBJ databases">
        <authorList>
            <person name="De Canck E."/>
        </authorList>
    </citation>
    <scope>NUCLEOTIDE SEQUENCE [LARGE SCALE GENOMIC DNA]</scope>
    <source>
        <strain evidence="9 10">LMG 3415</strain>
    </source>
</reference>
<keyword evidence="5" id="KW-0190">Covalent protein-DNA linkage</keyword>
<evidence type="ECO:0000256" key="4">
    <source>
        <dbReference type="ARBA" id="ARBA00022801"/>
    </source>
</evidence>
<dbReference type="PANTHER" id="PTHR13604">
    <property type="entry name" value="DC12-RELATED"/>
    <property type="match status" value="1"/>
</dbReference>
<evidence type="ECO:0000256" key="5">
    <source>
        <dbReference type="ARBA" id="ARBA00023124"/>
    </source>
</evidence>
<evidence type="ECO:0000256" key="2">
    <source>
        <dbReference type="ARBA" id="ARBA00022670"/>
    </source>
</evidence>
<evidence type="ECO:0000313" key="10">
    <source>
        <dbReference type="Proteomes" id="UP000507140"/>
    </source>
</evidence>
<comment type="caution">
    <text evidence="9">The sequence shown here is derived from an EMBL/GenBank/DDBJ whole genome shotgun (WGS) entry which is preliminary data.</text>
</comment>
<dbReference type="EMBL" id="CADIKR010000002">
    <property type="protein sequence ID" value="CAB3849749.1"/>
    <property type="molecule type" value="Genomic_DNA"/>
</dbReference>
<evidence type="ECO:0000256" key="6">
    <source>
        <dbReference type="ARBA" id="ARBA00023125"/>
    </source>
</evidence>
<dbReference type="PANTHER" id="PTHR13604:SF0">
    <property type="entry name" value="ABASIC SITE PROCESSING PROTEIN HMCES"/>
    <property type="match status" value="1"/>
</dbReference>
<evidence type="ECO:0000256" key="7">
    <source>
        <dbReference type="ARBA" id="ARBA00023239"/>
    </source>
</evidence>
<evidence type="ECO:0000256" key="3">
    <source>
        <dbReference type="ARBA" id="ARBA00022763"/>
    </source>
</evidence>
<keyword evidence="4 8" id="KW-0378">Hydrolase</keyword>
<dbReference type="InterPro" id="IPR036590">
    <property type="entry name" value="SRAP-like"/>
</dbReference>
<evidence type="ECO:0000313" key="9">
    <source>
        <dbReference type="EMBL" id="CAB3849749.1"/>
    </source>
</evidence>
<keyword evidence="7" id="KW-0456">Lyase</keyword>
<keyword evidence="2 8" id="KW-0645">Protease</keyword>